<reference evidence="1 2" key="1">
    <citation type="submission" date="2024-11" db="EMBL/GenBank/DDBJ databases">
        <title>Adaptive evolution of stress response genes in parasites aligns with host niche diversity.</title>
        <authorList>
            <person name="Hahn C."/>
            <person name="Resl P."/>
        </authorList>
    </citation>
    <scope>NUCLEOTIDE SEQUENCE [LARGE SCALE GENOMIC DNA]</scope>
    <source>
        <strain evidence="1">EGGRZ-B1_66</strain>
        <tissue evidence="1">Body</tissue>
    </source>
</reference>
<sequence length="328" mass="38169">NRKSNVRFTENDEIRSFHEESRPPRWSLTEPVEVLAFSQKRPLLLTPSPIIPWRDKTGSISCDSTMDNDELSNFMLNFLRENQNLKPKDKFQRVLEELQREFKWSSPSDRVYIGDQVDKTKTRFREAKLWRGPTDDEMDERRNVLQVIRKLCGVDHVPVDIYKTKPKRALSMRFSLPADVSFQSAFGSVIWNGKPLTIGHQIQIDKFASLTTSQPVVVKARTLLNDSLIECTLETLRTVKVPWTPSHKFPGYFVHEDELRLIVFPRGPLKEPTPDRLKSPYVKNYHFVLCLGDHICFPIHDQMFIRIPANIPFAFLNSSDENLYLIVV</sequence>
<evidence type="ECO:0000313" key="1">
    <source>
        <dbReference type="EMBL" id="KAL3307548.1"/>
    </source>
</evidence>
<comment type="caution">
    <text evidence="1">The sequence shown here is derived from an EMBL/GenBank/DDBJ whole genome shotgun (WGS) entry which is preliminary data.</text>
</comment>
<evidence type="ECO:0000313" key="2">
    <source>
        <dbReference type="Proteomes" id="UP001626550"/>
    </source>
</evidence>
<dbReference type="EMBL" id="JBJKFK010007081">
    <property type="protein sequence ID" value="KAL3307548.1"/>
    <property type="molecule type" value="Genomic_DNA"/>
</dbReference>
<organism evidence="1 2">
    <name type="scientific">Cichlidogyrus casuarinus</name>
    <dbReference type="NCBI Taxonomy" id="1844966"/>
    <lineage>
        <taxon>Eukaryota</taxon>
        <taxon>Metazoa</taxon>
        <taxon>Spiralia</taxon>
        <taxon>Lophotrochozoa</taxon>
        <taxon>Platyhelminthes</taxon>
        <taxon>Monogenea</taxon>
        <taxon>Monopisthocotylea</taxon>
        <taxon>Dactylogyridea</taxon>
        <taxon>Ancyrocephalidae</taxon>
        <taxon>Cichlidogyrus</taxon>
    </lineage>
</organism>
<dbReference type="Proteomes" id="UP001626550">
    <property type="component" value="Unassembled WGS sequence"/>
</dbReference>
<keyword evidence="2" id="KW-1185">Reference proteome</keyword>
<feature type="non-terminal residue" evidence="1">
    <location>
        <position position="1"/>
    </location>
</feature>
<protein>
    <submittedName>
        <fullName evidence="1">Uncharacterized protein</fullName>
    </submittedName>
</protein>
<gene>
    <name evidence="1" type="ORF">Ciccas_013935</name>
</gene>
<accession>A0ABD2PKR9</accession>
<name>A0ABD2PKR9_9PLAT</name>
<dbReference type="AlphaFoldDB" id="A0ABD2PKR9"/>
<proteinExistence type="predicted"/>